<keyword evidence="2" id="KW-1133">Transmembrane helix</keyword>
<evidence type="ECO:0000313" key="4">
    <source>
        <dbReference type="Proteomes" id="UP001152485"/>
    </source>
</evidence>
<keyword evidence="1" id="KW-0175">Coiled coil</keyword>
<protein>
    <submittedName>
        <fullName evidence="3">Uncharacterized protein</fullName>
    </submittedName>
</protein>
<sequence>MKKEYILAILGITISIWVALHIWYGPESKISSTMPITQSSEQMAVRAVSVTMQSNNNSVPTIIEHKAQNSAVSLDTKTNETDIYIPPIGKPITSEPYQGDLNDHESYQAYGDAKERKLKQAFIKAAKHKIERLEALLKRGKAEGISADELIFAQEKIAGIREMSKKLQQELVVSP</sequence>
<accession>A0ABN8UNX8</accession>
<feature type="coiled-coil region" evidence="1">
    <location>
        <begin position="123"/>
        <end position="170"/>
    </location>
</feature>
<keyword evidence="2" id="KW-0812">Transmembrane</keyword>
<dbReference type="EMBL" id="CAMAPD010000016">
    <property type="protein sequence ID" value="CAH9064138.1"/>
    <property type="molecule type" value="Genomic_DNA"/>
</dbReference>
<dbReference type="Proteomes" id="UP001152485">
    <property type="component" value="Unassembled WGS sequence"/>
</dbReference>
<proteinExistence type="predicted"/>
<reference evidence="3 4" key="1">
    <citation type="submission" date="2022-07" db="EMBL/GenBank/DDBJ databases">
        <authorList>
            <person name="Criscuolo A."/>
        </authorList>
    </citation>
    <scope>NUCLEOTIDE SEQUENCE [LARGE SCALE GENOMIC DNA]</scope>
    <source>
        <strain evidence="4">CIP 111951</strain>
    </source>
</reference>
<organism evidence="3 4">
    <name type="scientific">Pseudoalteromonas holothuriae</name>
    <dbReference type="NCBI Taxonomy" id="2963714"/>
    <lineage>
        <taxon>Bacteria</taxon>
        <taxon>Pseudomonadati</taxon>
        <taxon>Pseudomonadota</taxon>
        <taxon>Gammaproteobacteria</taxon>
        <taxon>Alteromonadales</taxon>
        <taxon>Pseudoalteromonadaceae</taxon>
        <taxon>Pseudoalteromonas</taxon>
    </lineage>
</organism>
<name>A0ABN8UNX8_9GAMM</name>
<comment type="caution">
    <text evidence="3">The sequence shown here is derived from an EMBL/GenBank/DDBJ whole genome shotgun (WGS) entry which is preliminary data.</text>
</comment>
<evidence type="ECO:0000256" key="1">
    <source>
        <dbReference type="SAM" id="Coils"/>
    </source>
</evidence>
<gene>
    <name evidence="3" type="ORF">PSECIP111951_03057</name>
</gene>
<feature type="transmembrane region" description="Helical" evidence="2">
    <location>
        <begin position="6"/>
        <end position="24"/>
    </location>
</feature>
<dbReference type="RefSeq" id="WP_261594355.1">
    <property type="nucleotide sequence ID" value="NZ_CAMAPD010000016.1"/>
</dbReference>
<keyword evidence="2" id="KW-0472">Membrane</keyword>
<evidence type="ECO:0000313" key="3">
    <source>
        <dbReference type="EMBL" id="CAH9064138.1"/>
    </source>
</evidence>
<evidence type="ECO:0000256" key="2">
    <source>
        <dbReference type="SAM" id="Phobius"/>
    </source>
</evidence>